<evidence type="ECO:0000256" key="5">
    <source>
        <dbReference type="ARBA" id="ARBA00022857"/>
    </source>
</evidence>
<dbReference type="SUPFAM" id="SSF52343">
    <property type="entry name" value="Ferredoxin reductase-like, C-terminal NADP-linked domain"/>
    <property type="match status" value="1"/>
</dbReference>
<keyword evidence="13" id="KW-1185">Reference proteome</keyword>
<dbReference type="InterPro" id="IPR017927">
    <property type="entry name" value="FAD-bd_FR_type"/>
</dbReference>
<keyword evidence="2 9" id="KW-0285">Flavoprotein</keyword>
<keyword evidence="5 9" id="KW-0521">NADP</keyword>
<feature type="domain" description="4Fe-4S ferredoxin-type" evidence="10">
    <location>
        <begin position="6"/>
        <end position="35"/>
    </location>
</feature>
<dbReference type="PRINTS" id="PR00371">
    <property type="entry name" value="FPNCR"/>
</dbReference>
<evidence type="ECO:0000256" key="4">
    <source>
        <dbReference type="ARBA" id="ARBA00022827"/>
    </source>
</evidence>
<dbReference type="InterPro" id="IPR008333">
    <property type="entry name" value="Cbr1-like_FAD-bd_dom"/>
</dbReference>
<dbReference type="PROSITE" id="PS51384">
    <property type="entry name" value="FAD_FR"/>
    <property type="match status" value="1"/>
</dbReference>
<evidence type="ECO:0000256" key="1">
    <source>
        <dbReference type="ARBA" id="ARBA00001974"/>
    </source>
</evidence>
<dbReference type="InterPro" id="IPR017634">
    <property type="entry name" value="Benzoyl_CoA_Oase_BoxA"/>
</dbReference>
<evidence type="ECO:0000256" key="8">
    <source>
        <dbReference type="ARBA" id="ARBA00023014"/>
    </source>
</evidence>
<keyword evidence="4 9" id="KW-0274">FAD</keyword>
<keyword evidence="3" id="KW-0479">Metal-binding</keyword>
<dbReference type="Gene3D" id="2.40.30.10">
    <property type="entry name" value="Translation factors"/>
    <property type="match status" value="1"/>
</dbReference>
<dbReference type="SUPFAM" id="SSF63380">
    <property type="entry name" value="Riboflavin synthase domain-like"/>
    <property type="match status" value="1"/>
</dbReference>
<dbReference type="GO" id="GO:0016491">
    <property type="term" value="F:oxidoreductase activity"/>
    <property type="evidence" value="ECO:0007669"/>
    <property type="project" value="UniProtKB-KW"/>
</dbReference>
<keyword evidence="6 9" id="KW-0560">Oxidoreductase</keyword>
<keyword evidence="8" id="KW-0411">Iron-sulfur</keyword>
<dbReference type="PROSITE" id="PS00198">
    <property type="entry name" value="4FE4S_FER_1"/>
    <property type="match status" value="1"/>
</dbReference>
<dbReference type="InterPro" id="IPR017938">
    <property type="entry name" value="Riboflavin_synthase-like_b-brl"/>
</dbReference>
<keyword evidence="7" id="KW-0408">Iron</keyword>
<dbReference type="NCBIfam" id="TIGR03224">
    <property type="entry name" value="benzo_boxA"/>
    <property type="match status" value="1"/>
</dbReference>
<evidence type="ECO:0000313" key="12">
    <source>
        <dbReference type="EMBL" id="MBR1139349.1"/>
    </source>
</evidence>
<comment type="caution">
    <text evidence="12">The sequence shown here is derived from an EMBL/GenBank/DDBJ whole genome shotgun (WGS) entry which is preliminary data.</text>
</comment>
<proteinExistence type="predicted"/>
<dbReference type="InterPro" id="IPR001433">
    <property type="entry name" value="OxRdtase_FAD/NAD-bd"/>
</dbReference>
<protein>
    <submittedName>
        <fullName evidence="12">Benzoyl-CoA 2,3-epoxidase subunit BoxA</fullName>
        <ecNumber evidence="12">1.14.13.208</ecNumber>
    </submittedName>
</protein>
<dbReference type="Proteomes" id="UP001314635">
    <property type="component" value="Unassembled WGS sequence"/>
</dbReference>
<dbReference type="Gene3D" id="3.30.70.20">
    <property type="match status" value="1"/>
</dbReference>
<dbReference type="EMBL" id="JAFCLK010000028">
    <property type="protein sequence ID" value="MBR1139349.1"/>
    <property type="molecule type" value="Genomic_DNA"/>
</dbReference>
<evidence type="ECO:0000259" key="10">
    <source>
        <dbReference type="PROSITE" id="PS51379"/>
    </source>
</evidence>
<name>A0ABS5GDK2_9BRAD</name>
<dbReference type="Pfam" id="PF00970">
    <property type="entry name" value="FAD_binding_6"/>
    <property type="match status" value="1"/>
</dbReference>
<dbReference type="RefSeq" id="WP_012046477.1">
    <property type="nucleotide sequence ID" value="NZ_JABFDP010000028.1"/>
</dbReference>
<dbReference type="EC" id="1.14.13.208" evidence="12"/>
<dbReference type="InterPro" id="IPR017900">
    <property type="entry name" value="4Fe4S_Fe_S_CS"/>
</dbReference>
<evidence type="ECO:0000256" key="2">
    <source>
        <dbReference type="ARBA" id="ARBA00022630"/>
    </source>
</evidence>
<evidence type="ECO:0000256" key="3">
    <source>
        <dbReference type="ARBA" id="ARBA00022723"/>
    </source>
</evidence>
<evidence type="ECO:0000256" key="9">
    <source>
        <dbReference type="PIRNR" id="PIRNR000361"/>
    </source>
</evidence>
<feature type="domain" description="FAD-binding FR-type" evidence="11">
    <location>
        <begin position="131"/>
        <end position="245"/>
    </location>
</feature>
<dbReference type="PROSITE" id="PS51379">
    <property type="entry name" value="4FE4S_FER_2"/>
    <property type="match status" value="2"/>
</dbReference>
<comment type="cofactor">
    <cofactor evidence="1">
        <name>FAD</name>
        <dbReference type="ChEBI" id="CHEBI:57692"/>
    </cofactor>
</comment>
<evidence type="ECO:0000256" key="6">
    <source>
        <dbReference type="ARBA" id="ARBA00023002"/>
    </source>
</evidence>
<dbReference type="PIRSF" id="PIRSF501177">
    <property type="entry name" value="BoxA"/>
    <property type="match status" value="1"/>
</dbReference>
<dbReference type="InterPro" id="IPR001709">
    <property type="entry name" value="Flavoprot_Pyr_Nucl_cyt_Rdtase"/>
</dbReference>
<dbReference type="SUPFAM" id="SSF54862">
    <property type="entry name" value="4Fe-4S ferredoxins"/>
    <property type="match status" value="1"/>
</dbReference>
<dbReference type="CDD" id="cd06208">
    <property type="entry name" value="CYPOR_like_FNR"/>
    <property type="match status" value="1"/>
</dbReference>
<dbReference type="Gene3D" id="3.40.50.80">
    <property type="entry name" value="Nucleotide-binding domain of ferredoxin-NADP reductase (FNR) module"/>
    <property type="match status" value="1"/>
</dbReference>
<accession>A0ABS5GDK2</accession>
<evidence type="ECO:0000259" key="11">
    <source>
        <dbReference type="PROSITE" id="PS51384"/>
    </source>
</evidence>
<feature type="domain" description="4Fe-4S ferredoxin-type" evidence="10">
    <location>
        <begin position="37"/>
        <end position="64"/>
    </location>
</feature>
<organism evidence="12 13">
    <name type="scientific">Bradyrhizobium denitrificans</name>
    <dbReference type="NCBI Taxonomy" id="2734912"/>
    <lineage>
        <taxon>Bacteria</taxon>
        <taxon>Pseudomonadati</taxon>
        <taxon>Pseudomonadota</taxon>
        <taxon>Alphaproteobacteria</taxon>
        <taxon>Hyphomicrobiales</taxon>
        <taxon>Nitrobacteraceae</taxon>
        <taxon>Bradyrhizobium</taxon>
    </lineage>
</organism>
<reference evidence="13" key="1">
    <citation type="journal article" date="2021" name="ISME J.">
        <title>Evolutionary origin and ecological implication of a unique nif island in free-living Bradyrhizobium lineages.</title>
        <authorList>
            <person name="Tao J."/>
        </authorList>
    </citation>
    <scope>NUCLEOTIDE SEQUENCE [LARGE SCALE GENOMIC DNA]</scope>
    <source>
        <strain evidence="13">SZCCT0094</strain>
    </source>
</reference>
<dbReference type="InterPro" id="IPR015701">
    <property type="entry name" value="FNR"/>
</dbReference>
<dbReference type="Pfam" id="PF00175">
    <property type="entry name" value="NAD_binding_1"/>
    <property type="match status" value="1"/>
</dbReference>
<dbReference type="Pfam" id="PF13237">
    <property type="entry name" value="Fer4_10"/>
    <property type="match status" value="1"/>
</dbReference>
<dbReference type="PANTHER" id="PTHR43314">
    <property type="match status" value="1"/>
</dbReference>
<evidence type="ECO:0000256" key="7">
    <source>
        <dbReference type="ARBA" id="ARBA00023004"/>
    </source>
</evidence>
<evidence type="ECO:0000313" key="13">
    <source>
        <dbReference type="Proteomes" id="UP001314635"/>
    </source>
</evidence>
<sequence length="393" mass="43083">MNAPLKQHLIDPEICIRCNTCEETCPEDAITHDNNNYVVDATKCNFCMDCIQPCPTGSIDNWRIVAQAYSIDDQYSWNELPKQAELASGAEGEAVDAEVLALIDAAHTGAGGKSVAPASAAKPAINLYNRDAAAVATVTGNYRLTHDESDVDVHHVILDFADQPFPVLEGQSIGIVPPGLDADGKPHRIRLYSIASPRHGERPNTNNLALTVKREPNGVCSNYICDLKKGDKVQVTGPFGATFLMPNDPAANIIMICTGTGSAPFRGFTEWRRRAMPGASGRMMLFFGARRPQDLPYFGPLQKVPESLLRKHFAYSRVPGEKKVYVQDLLRREEAAVSGLLASAATHIYVCGLKGMEQGVDAALDDICRGSELRWHELRSQMRAEGRYHVETY</sequence>
<dbReference type="InterPro" id="IPR017896">
    <property type="entry name" value="4Fe4S_Fe-S-bd"/>
</dbReference>
<dbReference type="InterPro" id="IPR039261">
    <property type="entry name" value="FNR_nucleotide-bd"/>
</dbReference>
<gene>
    <name evidence="12" type="primary">boxA</name>
    <name evidence="12" type="ORF">JQ619_26660</name>
</gene>
<dbReference type="PIRSF" id="PIRSF000361">
    <property type="entry name" value="Frd-NADP+_RD"/>
    <property type="match status" value="1"/>
</dbReference>